<protein>
    <recommendedName>
        <fullName evidence="5">Galactose oxidase</fullName>
    </recommendedName>
</protein>
<dbReference type="EMBL" id="CP031045">
    <property type="protein sequence ID" value="QDZ24102.1"/>
    <property type="molecule type" value="Genomic_DNA"/>
</dbReference>
<proteinExistence type="predicted"/>
<dbReference type="STRING" id="1764295.A0A5B8MX01"/>
<keyword evidence="1" id="KW-0880">Kelch repeat</keyword>
<dbReference type="PANTHER" id="PTHR46093:SF18">
    <property type="entry name" value="FIBRONECTIN TYPE-III DOMAIN-CONTAINING PROTEIN"/>
    <property type="match status" value="1"/>
</dbReference>
<evidence type="ECO:0000256" key="1">
    <source>
        <dbReference type="ARBA" id="ARBA00022441"/>
    </source>
</evidence>
<keyword evidence="2" id="KW-0677">Repeat</keyword>
<evidence type="ECO:0000313" key="3">
    <source>
        <dbReference type="EMBL" id="QDZ24102.1"/>
    </source>
</evidence>
<reference evidence="3 4" key="1">
    <citation type="submission" date="2018-07" db="EMBL/GenBank/DDBJ databases">
        <title>The complete nuclear genome of the prasinophyte Chloropicon primus (CCMP1205).</title>
        <authorList>
            <person name="Pombert J.-F."/>
            <person name="Otis C."/>
            <person name="Turmel M."/>
            <person name="Lemieux C."/>
        </authorList>
    </citation>
    <scope>NUCLEOTIDE SEQUENCE [LARGE SCALE GENOMIC DNA]</scope>
    <source>
        <strain evidence="3 4">CCMP1205</strain>
    </source>
</reference>
<dbReference type="AlphaFoldDB" id="A0A5B8MX01"/>
<accession>A0A5B8MX01</accession>
<dbReference type="Gene3D" id="2.120.10.80">
    <property type="entry name" value="Kelch-type beta propeller"/>
    <property type="match status" value="1"/>
</dbReference>
<dbReference type="Pfam" id="PF24681">
    <property type="entry name" value="Kelch_KLHDC2_KLHL20_DRC7"/>
    <property type="match status" value="1"/>
</dbReference>
<name>A0A5B8MX01_9CHLO</name>
<sequence length="478" mass="53588">MVLETLFSDFKVSAHVDENEASPSPGPRWAHTFSALHEIGEAYLIGGVTSAKDLSALDESVYCLNLRTLKWEEVETEKGTECGVCSRRAFHTTTQVSDYELVVFGGWTGIKERDNAVYVFNALKREWTFPQISGRTRPEPRQGHSATKINAADIAVYGGWSGESFCDSLYILDTCAWSWTKVETFGISPQLADHTCYMKEWWLHFSGGFGADGENAMTHSLDLVTKEWSEQAESGRTALLDFSLDRIAEVGQSELRIGPYLVRFGGCDVSSGLYEDRNYSNVLEARQIRGGEDAKIPSKATHHNRASSSDVNYGPVQVDLISPRAYHSCTQASKFCVLAYGGRDKAQAFGDLWIIMLPEKIVLDQQAGSKTESRSVEPNEVVLHSRVHPSLLQGTAREERLIERHVARSQITDLVSDLRNSVADKDTNLKLERMNHRNKIEWLKEQIESVQTDLQKLHSYKESLDQVQQLESGEGNEE</sequence>
<dbReference type="SUPFAM" id="SSF117281">
    <property type="entry name" value="Kelch motif"/>
    <property type="match status" value="1"/>
</dbReference>
<gene>
    <name evidence="3" type="ORF">A3770_12p66200</name>
</gene>
<evidence type="ECO:0000313" key="4">
    <source>
        <dbReference type="Proteomes" id="UP000316726"/>
    </source>
</evidence>
<dbReference type="PANTHER" id="PTHR46093">
    <property type="entry name" value="ACYL-COA-BINDING DOMAIN-CONTAINING PROTEIN 5"/>
    <property type="match status" value="1"/>
</dbReference>
<dbReference type="Proteomes" id="UP000316726">
    <property type="component" value="Chromosome 12"/>
</dbReference>
<organism evidence="3 4">
    <name type="scientific">Chloropicon primus</name>
    <dbReference type="NCBI Taxonomy" id="1764295"/>
    <lineage>
        <taxon>Eukaryota</taxon>
        <taxon>Viridiplantae</taxon>
        <taxon>Chlorophyta</taxon>
        <taxon>Chloropicophyceae</taxon>
        <taxon>Chloropicales</taxon>
        <taxon>Chloropicaceae</taxon>
        <taxon>Chloropicon</taxon>
    </lineage>
</organism>
<dbReference type="OrthoDB" id="10251809at2759"/>
<dbReference type="InterPro" id="IPR015915">
    <property type="entry name" value="Kelch-typ_b-propeller"/>
</dbReference>
<evidence type="ECO:0000256" key="2">
    <source>
        <dbReference type="ARBA" id="ARBA00022737"/>
    </source>
</evidence>
<evidence type="ECO:0008006" key="5">
    <source>
        <dbReference type="Google" id="ProtNLM"/>
    </source>
</evidence>
<keyword evidence="4" id="KW-1185">Reference proteome</keyword>